<reference evidence="2 3" key="1">
    <citation type="journal article" date="2010" name="Stand. Genomic Sci.">
        <title>Complete genome sequence of Aminobacterium colombiense type strain (ALA-1).</title>
        <authorList>
            <person name="Chertkov O."/>
            <person name="Sikorski J."/>
            <person name="Brambilla E."/>
            <person name="Lapidus A."/>
            <person name="Copeland A."/>
            <person name="Glavina Del Rio T."/>
            <person name="Nolan M."/>
            <person name="Lucas S."/>
            <person name="Tice H."/>
            <person name="Cheng J.F."/>
            <person name="Han C."/>
            <person name="Detter J.C."/>
            <person name="Bruce D."/>
            <person name="Tapia R."/>
            <person name="Goodwin L."/>
            <person name="Pitluck S."/>
            <person name="Liolios K."/>
            <person name="Ivanova N."/>
            <person name="Mavromatis K."/>
            <person name="Ovchinnikova G."/>
            <person name="Pati A."/>
            <person name="Chen A."/>
            <person name="Palaniappan K."/>
            <person name="Land M."/>
            <person name="Hauser L."/>
            <person name="Chang Y.J."/>
            <person name="Jeffries C.D."/>
            <person name="Spring S."/>
            <person name="Rohde M."/>
            <person name="Goker M."/>
            <person name="Bristow J."/>
            <person name="Eisen J.A."/>
            <person name="Markowitz V."/>
            <person name="Hugenholtz P."/>
            <person name="Kyrpides N.C."/>
            <person name="Klenk H.P."/>
        </authorList>
    </citation>
    <scope>NUCLEOTIDE SEQUENCE [LARGE SCALE GENOMIC DNA]</scope>
    <source>
        <strain evidence="3">DSM 12261 / ALA-1</strain>
    </source>
</reference>
<proteinExistence type="predicted"/>
<dbReference type="CDD" id="cd02440">
    <property type="entry name" value="AdoMet_MTases"/>
    <property type="match status" value="1"/>
</dbReference>
<dbReference type="OrthoDB" id="9760689at2"/>
<dbReference type="STRING" id="572547.Amico_0346"/>
<name>D5ED57_AMICL</name>
<dbReference type="Gene3D" id="3.40.50.150">
    <property type="entry name" value="Vaccinia Virus protein VP39"/>
    <property type="match status" value="1"/>
</dbReference>
<dbReference type="Pfam" id="PF08241">
    <property type="entry name" value="Methyltransf_11"/>
    <property type="match status" value="1"/>
</dbReference>
<organism evidence="2 3">
    <name type="scientific">Aminobacterium colombiense (strain DSM 12261 / ALA-1)</name>
    <dbReference type="NCBI Taxonomy" id="572547"/>
    <lineage>
        <taxon>Bacteria</taxon>
        <taxon>Thermotogati</taxon>
        <taxon>Synergistota</taxon>
        <taxon>Synergistia</taxon>
        <taxon>Synergistales</taxon>
        <taxon>Aminobacteriaceae</taxon>
        <taxon>Aminobacterium</taxon>
    </lineage>
</organism>
<dbReference type="GO" id="GO:0008757">
    <property type="term" value="F:S-adenosylmethionine-dependent methyltransferase activity"/>
    <property type="evidence" value="ECO:0007669"/>
    <property type="project" value="InterPro"/>
</dbReference>
<keyword evidence="3" id="KW-1185">Reference proteome</keyword>
<dbReference type="SUPFAM" id="SSF53335">
    <property type="entry name" value="S-adenosyl-L-methionine-dependent methyltransferases"/>
    <property type="match status" value="1"/>
</dbReference>
<dbReference type="EMBL" id="CP001997">
    <property type="protein sequence ID" value="ADE56489.1"/>
    <property type="molecule type" value="Genomic_DNA"/>
</dbReference>
<evidence type="ECO:0000259" key="1">
    <source>
        <dbReference type="Pfam" id="PF08241"/>
    </source>
</evidence>
<dbReference type="InterPro" id="IPR029063">
    <property type="entry name" value="SAM-dependent_MTases_sf"/>
</dbReference>
<keyword evidence="2" id="KW-0489">Methyltransferase</keyword>
<dbReference type="eggNOG" id="COG2226">
    <property type="taxonomic scope" value="Bacteria"/>
</dbReference>
<dbReference type="KEGG" id="aco:Amico_0346"/>
<dbReference type="HOGENOM" id="CLU_1413025_0_0_0"/>
<dbReference type="InterPro" id="IPR013216">
    <property type="entry name" value="Methyltransf_11"/>
</dbReference>
<dbReference type="GO" id="GO:0032259">
    <property type="term" value="P:methylation"/>
    <property type="evidence" value="ECO:0007669"/>
    <property type="project" value="UniProtKB-KW"/>
</dbReference>
<evidence type="ECO:0000313" key="2">
    <source>
        <dbReference type="EMBL" id="ADE56489.1"/>
    </source>
</evidence>
<dbReference type="RefSeq" id="WP_013047755.1">
    <property type="nucleotide sequence ID" value="NC_014011.1"/>
</dbReference>
<dbReference type="Proteomes" id="UP000002366">
    <property type="component" value="Chromosome"/>
</dbReference>
<keyword evidence="2" id="KW-0808">Transferase</keyword>
<sequence>MKKDQDPFKKLAPYYDLFMIKAGLYKTNTILKMVPLEPEQRILDLGGGTGYLARKLLGEKREIHVLDTSPHMTRFLQNTPVITTLGDGRATPYKEDFFHGVILSDTYHHIEEQNMLLQEIDRILAPGGFLLIHDFDKNSILTALIGCLEKLFISPVFYTTPQHLKEKILKRNYVLDKETYGLYWFIHVYKKLTL</sequence>
<dbReference type="AlphaFoldDB" id="D5ED57"/>
<accession>D5ED57</accession>
<protein>
    <submittedName>
        <fullName evidence="2">Methyltransferase type 11</fullName>
    </submittedName>
</protein>
<evidence type="ECO:0000313" key="3">
    <source>
        <dbReference type="Proteomes" id="UP000002366"/>
    </source>
</evidence>
<feature type="domain" description="Methyltransferase type 11" evidence="1">
    <location>
        <begin position="43"/>
        <end position="132"/>
    </location>
</feature>
<dbReference type="PANTHER" id="PTHR43591">
    <property type="entry name" value="METHYLTRANSFERASE"/>
    <property type="match status" value="1"/>
</dbReference>
<gene>
    <name evidence="2" type="ordered locus">Amico_0346</name>
</gene>